<accession>A0A367KB33</accession>
<feature type="domain" description="Subtilisin inhibitor" evidence="3">
    <location>
        <begin position="36"/>
        <end position="110"/>
    </location>
</feature>
<proteinExistence type="predicted"/>
<dbReference type="InterPro" id="IPR036819">
    <property type="entry name" value="Subtilisin_inhibitor-like_sf"/>
</dbReference>
<evidence type="ECO:0000313" key="5">
    <source>
        <dbReference type="Proteomes" id="UP000253551"/>
    </source>
</evidence>
<dbReference type="GO" id="GO:0004867">
    <property type="term" value="F:serine-type endopeptidase inhibitor activity"/>
    <property type="evidence" value="ECO:0007669"/>
    <property type="project" value="InterPro"/>
</dbReference>
<feature type="chain" id="PRO_5016751657" description="Subtilisin inhibitor domain-containing protein" evidence="2">
    <location>
        <begin position="24"/>
        <end position="122"/>
    </location>
</feature>
<evidence type="ECO:0000256" key="2">
    <source>
        <dbReference type="SAM" id="SignalP"/>
    </source>
</evidence>
<dbReference type="AlphaFoldDB" id="A0A367KB33"/>
<dbReference type="SUPFAM" id="SSF55399">
    <property type="entry name" value="Subtilisin inhibitor"/>
    <property type="match status" value="1"/>
</dbReference>
<dbReference type="InterPro" id="IPR020054">
    <property type="entry name" value="Prot_inh_SSI_I16_CS"/>
</dbReference>
<evidence type="ECO:0000259" key="3">
    <source>
        <dbReference type="Pfam" id="PF00720"/>
    </source>
</evidence>
<evidence type="ECO:0000313" key="4">
    <source>
        <dbReference type="EMBL" id="RCH99453.1"/>
    </source>
</evidence>
<comment type="subunit">
    <text evidence="1">Homodimer.</text>
</comment>
<dbReference type="PRINTS" id="PR00294">
    <property type="entry name" value="SSBTLNINHBTR"/>
</dbReference>
<name>A0A367KB33_RHIST</name>
<dbReference type="OrthoDB" id="10361246at2759"/>
<organism evidence="4 5">
    <name type="scientific">Rhizopus stolonifer</name>
    <name type="common">Rhizopus nigricans</name>
    <dbReference type="NCBI Taxonomy" id="4846"/>
    <lineage>
        <taxon>Eukaryota</taxon>
        <taxon>Fungi</taxon>
        <taxon>Fungi incertae sedis</taxon>
        <taxon>Mucoromycota</taxon>
        <taxon>Mucoromycotina</taxon>
        <taxon>Mucoromycetes</taxon>
        <taxon>Mucorales</taxon>
        <taxon>Mucorineae</taxon>
        <taxon>Rhizopodaceae</taxon>
        <taxon>Rhizopus</taxon>
    </lineage>
</organism>
<evidence type="ECO:0000256" key="1">
    <source>
        <dbReference type="ARBA" id="ARBA00011738"/>
    </source>
</evidence>
<dbReference type="Proteomes" id="UP000253551">
    <property type="component" value="Unassembled WGS sequence"/>
</dbReference>
<sequence>MFSFFKLYIIAFALFVSLSFAQAAPSLLLILVKTESTGRSNFLTLTCDPTGGSHPNPSAACAQLAAVNGNITQIPPTAGVACTLQYDPVSVTVLGTYGGRGISFQQTYGNSCTMGIALGDFL</sequence>
<reference evidence="4 5" key="1">
    <citation type="journal article" date="2018" name="G3 (Bethesda)">
        <title>Phylogenetic and Phylogenomic Definition of Rhizopus Species.</title>
        <authorList>
            <person name="Gryganskyi A.P."/>
            <person name="Golan J."/>
            <person name="Dolatabadi S."/>
            <person name="Mondo S."/>
            <person name="Robb S."/>
            <person name="Idnurm A."/>
            <person name="Muszewska A."/>
            <person name="Steczkiewicz K."/>
            <person name="Masonjones S."/>
            <person name="Liao H.L."/>
            <person name="Gajdeczka M.T."/>
            <person name="Anike F."/>
            <person name="Vuek A."/>
            <person name="Anishchenko I.M."/>
            <person name="Voigt K."/>
            <person name="de Hoog G.S."/>
            <person name="Smith M.E."/>
            <person name="Heitman J."/>
            <person name="Vilgalys R."/>
            <person name="Stajich J.E."/>
        </authorList>
    </citation>
    <scope>NUCLEOTIDE SEQUENCE [LARGE SCALE GENOMIC DNA]</scope>
    <source>
        <strain evidence="4 5">LSU 92-RS-03</strain>
    </source>
</reference>
<keyword evidence="2" id="KW-0732">Signal</keyword>
<dbReference type="PROSITE" id="PS00999">
    <property type="entry name" value="SSI"/>
    <property type="match status" value="1"/>
</dbReference>
<keyword evidence="5" id="KW-1185">Reference proteome</keyword>
<dbReference type="InterPro" id="IPR023549">
    <property type="entry name" value="Subtilisin_inhibitor"/>
</dbReference>
<dbReference type="Pfam" id="PF00720">
    <property type="entry name" value="SSI"/>
    <property type="match status" value="1"/>
</dbReference>
<feature type="signal peptide" evidence="2">
    <location>
        <begin position="1"/>
        <end position="23"/>
    </location>
</feature>
<dbReference type="EMBL" id="PJQM01001948">
    <property type="protein sequence ID" value="RCH99453.1"/>
    <property type="molecule type" value="Genomic_DNA"/>
</dbReference>
<dbReference type="InterPro" id="IPR000691">
    <property type="entry name" value="Prot_inh_I16_SSI"/>
</dbReference>
<gene>
    <name evidence="4" type="ORF">CU098_011674</name>
</gene>
<comment type="caution">
    <text evidence="4">The sequence shown here is derived from an EMBL/GenBank/DDBJ whole genome shotgun (WGS) entry which is preliminary data.</text>
</comment>
<protein>
    <recommendedName>
        <fullName evidence="3">Subtilisin inhibitor domain-containing protein</fullName>
    </recommendedName>
</protein>
<dbReference type="Gene3D" id="3.30.350.10">
    <property type="entry name" value="Subtilisin inhibitor-like"/>
    <property type="match status" value="1"/>
</dbReference>